<protein>
    <submittedName>
        <fullName evidence="1">Uncharacterized protein</fullName>
    </submittedName>
</protein>
<sequence length="136" mass="14990">MLRKGEPFVGGGATGLRGSLRLTRENEEELTSEYSITQLISSLERESAFDSCQDDYFSLINFLFSLLPVHPPPRHLVTSPPLGVSLIPFPPPPHPCPHITSSFWSLMHNLLTGVCVCACCGEATIRLRWVSAVLRA</sequence>
<dbReference type="AlphaFoldDB" id="A0A5K3FHW1"/>
<name>A0A5K3FHW1_MESCO</name>
<dbReference type="WBParaSite" id="MCU_008541-RA">
    <property type="protein sequence ID" value="MCU_008541-RA"/>
    <property type="gene ID" value="MCU_008541"/>
</dbReference>
<organism evidence="1">
    <name type="scientific">Mesocestoides corti</name>
    <name type="common">Flatworm</name>
    <dbReference type="NCBI Taxonomy" id="53468"/>
    <lineage>
        <taxon>Eukaryota</taxon>
        <taxon>Metazoa</taxon>
        <taxon>Spiralia</taxon>
        <taxon>Lophotrochozoa</taxon>
        <taxon>Platyhelminthes</taxon>
        <taxon>Cestoda</taxon>
        <taxon>Eucestoda</taxon>
        <taxon>Cyclophyllidea</taxon>
        <taxon>Mesocestoididae</taxon>
        <taxon>Mesocestoides</taxon>
    </lineage>
</organism>
<reference evidence="1" key="1">
    <citation type="submission" date="2019-11" db="UniProtKB">
        <authorList>
            <consortium name="WormBaseParasite"/>
        </authorList>
    </citation>
    <scope>IDENTIFICATION</scope>
</reference>
<evidence type="ECO:0000313" key="1">
    <source>
        <dbReference type="WBParaSite" id="MCU_008541-RA"/>
    </source>
</evidence>
<proteinExistence type="predicted"/>
<accession>A0A5K3FHW1</accession>